<dbReference type="KEGG" id="mcaa:R3L15_05360"/>
<proteinExistence type="predicted"/>
<dbReference type="Proteomes" id="UP001368318">
    <property type="component" value="Chromosome"/>
</dbReference>
<sequence>MENPFKELQKPLRAAPEELKGKVMKDIAFAKFLMDLSRLFAINVGDVIERTLSKRKNI</sequence>
<protein>
    <submittedName>
        <fullName evidence="1">Uncharacterized protein</fullName>
    </submittedName>
</protein>
<evidence type="ECO:0000313" key="3">
    <source>
        <dbReference type="Proteomes" id="UP001368318"/>
    </source>
</evidence>
<dbReference type="EMBL" id="CP136925">
    <property type="protein sequence ID" value="WXA14305.1"/>
    <property type="molecule type" value="Genomic_DNA"/>
</dbReference>
<gene>
    <name evidence="2" type="ORF">R3L15_05360</name>
    <name evidence="1" type="ORF">R3L16_02040</name>
</gene>
<dbReference type="AlphaFoldDB" id="A0AAU6P0F3"/>
<evidence type="ECO:0000313" key="2">
    <source>
        <dbReference type="EMBL" id="WXA14305.1"/>
    </source>
</evidence>
<reference evidence="1 3" key="1">
    <citation type="submission" date="2023-10" db="EMBL/GenBank/DDBJ databases">
        <title>Culture-based analysis of two novel bacteria associated with mangrove crab gills.</title>
        <authorList>
            <person name="Yang X."/>
            <person name="Garuglieri E."/>
            <person name="Van Goethem M.W."/>
            <person name="Fusi M."/>
            <person name="Marasco R."/>
            <person name="Daffonchio D.G."/>
        </authorList>
    </citation>
    <scope>NUCLEOTIDE SEQUENCE [LARGE SCALE GENOMIC DNA]</scope>
    <source>
        <strain evidence="2">UG2-1</strain>
        <strain evidence="1">UG2-2</strain>
        <strain evidence="3">UG2_2</strain>
    </source>
</reference>
<dbReference type="EMBL" id="CP136924">
    <property type="protein sequence ID" value="WXA03273.1"/>
    <property type="molecule type" value="Genomic_DNA"/>
</dbReference>
<accession>A0AAU6P0F3</accession>
<dbReference type="RefSeq" id="WP_338733698.1">
    <property type="nucleotide sequence ID" value="NZ_CP136924.1"/>
</dbReference>
<organism evidence="1 3">
    <name type="scientific">Mangrovimonas cancribranchiae</name>
    <dbReference type="NCBI Taxonomy" id="3080055"/>
    <lineage>
        <taxon>Bacteria</taxon>
        <taxon>Pseudomonadati</taxon>
        <taxon>Bacteroidota</taxon>
        <taxon>Flavobacteriia</taxon>
        <taxon>Flavobacteriales</taxon>
        <taxon>Flavobacteriaceae</taxon>
        <taxon>Mangrovimonas</taxon>
    </lineage>
</organism>
<keyword evidence="3" id="KW-1185">Reference proteome</keyword>
<evidence type="ECO:0000313" key="1">
    <source>
        <dbReference type="EMBL" id="WXA03273.1"/>
    </source>
</evidence>
<name>A0AAU6P0F3_9FLAO</name>